<protein>
    <submittedName>
        <fullName evidence="1">Uncharacterized protein</fullName>
    </submittedName>
</protein>
<dbReference type="Proteomes" id="UP000696280">
    <property type="component" value="Unassembled WGS sequence"/>
</dbReference>
<comment type="caution">
    <text evidence="1">The sequence shown here is derived from an EMBL/GenBank/DDBJ whole genome shotgun (WGS) entry which is preliminary data.</text>
</comment>
<evidence type="ECO:0000313" key="2">
    <source>
        <dbReference type="Proteomes" id="UP000696280"/>
    </source>
</evidence>
<accession>A0A9N9KX29</accession>
<dbReference type="OrthoDB" id="9975758at2759"/>
<proteinExistence type="predicted"/>
<name>A0A9N9KX29_9HELO</name>
<evidence type="ECO:0000313" key="1">
    <source>
        <dbReference type="EMBL" id="CAG8954646.1"/>
    </source>
</evidence>
<keyword evidence="2" id="KW-1185">Reference proteome</keyword>
<organism evidence="1 2">
    <name type="scientific">Hymenoscyphus fraxineus</name>
    <dbReference type="NCBI Taxonomy" id="746836"/>
    <lineage>
        <taxon>Eukaryota</taxon>
        <taxon>Fungi</taxon>
        <taxon>Dikarya</taxon>
        <taxon>Ascomycota</taxon>
        <taxon>Pezizomycotina</taxon>
        <taxon>Leotiomycetes</taxon>
        <taxon>Helotiales</taxon>
        <taxon>Helotiaceae</taxon>
        <taxon>Hymenoscyphus</taxon>
    </lineage>
</organism>
<dbReference type="AlphaFoldDB" id="A0A9N9KX29"/>
<reference evidence="1" key="1">
    <citation type="submission" date="2021-07" db="EMBL/GenBank/DDBJ databases">
        <authorList>
            <person name="Durling M."/>
        </authorList>
    </citation>
    <scope>NUCLEOTIDE SEQUENCE</scope>
</reference>
<gene>
    <name evidence="1" type="ORF">HYFRA_00004567</name>
</gene>
<dbReference type="EMBL" id="CAJVRL010000057">
    <property type="protein sequence ID" value="CAG8954646.1"/>
    <property type="molecule type" value="Genomic_DNA"/>
</dbReference>
<sequence length="204" mass="22891">MSLPRYQDYSEISLHSSAPSIKAQASNLCFVSLEHPDPNSKSPLPSLDEIVGTWHIIRTSVPFWKDKRNPTVTFQKHFDSTSTTSYLENSTNYQPSTSTKIKTVNGTDTPVTDQQGTYEWRGAGWLKVASSSWEILGYEKSGVNAWLFVYTPGSIFTTGGLILYSNSKEGLSEGVLERLEAVFAGWKHPKLQELIVSMYDTRRD</sequence>